<feature type="compositionally biased region" description="Basic residues" evidence="1">
    <location>
        <begin position="16"/>
        <end position="29"/>
    </location>
</feature>
<sequence length="72" mass="7907">MHRDRSNPVLPASSLKKGKVKSSGKKKESKKSVCCAAFATAVCVFALKVPQQRENQFRRECVLASASLASRR</sequence>
<feature type="region of interest" description="Disordered" evidence="1">
    <location>
        <begin position="1"/>
        <end position="30"/>
    </location>
</feature>
<dbReference type="Proteomes" id="UP001562425">
    <property type="component" value="Unassembled WGS sequence"/>
</dbReference>
<reference evidence="2 3" key="1">
    <citation type="submission" date="2024-05" db="EMBL/GenBank/DDBJ databases">
        <title>Culex pipiens pipiens assembly and annotation.</title>
        <authorList>
            <person name="Alout H."/>
            <person name="Durand T."/>
        </authorList>
    </citation>
    <scope>NUCLEOTIDE SEQUENCE [LARGE SCALE GENOMIC DNA]</scope>
    <source>
        <strain evidence="2">HA-2024</strain>
        <tissue evidence="2">Whole body</tissue>
    </source>
</reference>
<proteinExistence type="predicted"/>
<keyword evidence="3" id="KW-1185">Reference proteome</keyword>
<name>A0ABD1DVE1_CULPP</name>
<accession>A0ABD1DVE1</accession>
<protein>
    <submittedName>
        <fullName evidence="2">Uncharacterized protein</fullName>
    </submittedName>
</protein>
<comment type="caution">
    <text evidence="2">The sequence shown here is derived from an EMBL/GenBank/DDBJ whole genome shotgun (WGS) entry which is preliminary data.</text>
</comment>
<gene>
    <name evidence="2" type="ORF">pipiens_005594</name>
</gene>
<dbReference type="AlphaFoldDB" id="A0ABD1DVE1"/>
<evidence type="ECO:0000313" key="3">
    <source>
        <dbReference type="Proteomes" id="UP001562425"/>
    </source>
</evidence>
<evidence type="ECO:0000256" key="1">
    <source>
        <dbReference type="SAM" id="MobiDB-lite"/>
    </source>
</evidence>
<dbReference type="EMBL" id="JBEHCU010001241">
    <property type="protein sequence ID" value="KAL1403680.1"/>
    <property type="molecule type" value="Genomic_DNA"/>
</dbReference>
<evidence type="ECO:0000313" key="2">
    <source>
        <dbReference type="EMBL" id="KAL1403680.1"/>
    </source>
</evidence>
<organism evidence="2 3">
    <name type="scientific">Culex pipiens pipiens</name>
    <name type="common">Northern house mosquito</name>
    <dbReference type="NCBI Taxonomy" id="38569"/>
    <lineage>
        <taxon>Eukaryota</taxon>
        <taxon>Metazoa</taxon>
        <taxon>Ecdysozoa</taxon>
        <taxon>Arthropoda</taxon>
        <taxon>Hexapoda</taxon>
        <taxon>Insecta</taxon>
        <taxon>Pterygota</taxon>
        <taxon>Neoptera</taxon>
        <taxon>Endopterygota</taxon>
        <taxon>Diptera</taxon>
        <taxon>Nematocera</taxon>
        <taxon>Culicoidea</taxon>
        <taxon>Culicidae</taxon>
        <taxon>Culicinae</taxon>
        <taxon>Culicini</taxon>
        <taxon>Culex</taxon>
        <taxon>Culex</taxon>
    </lineage>
</organism>